<gene>
    <name evidence="1" type="ORF">ERS852551_03637</name>
</gene>
<dbReference type="GeneID" id="72465766"/>
<sequence>MFQTASGVTIPFPEKIREQFQVFEGRAIRANISFGKLKFLLTEFYHSLPEPLFFVLQLPLSIQEERQLGHDKILHQEVCYLDGQTQNQIDSILNLYGQILLEDGISQFAVASHTSREELFIKKYKLIELYSPSPRRFVPLLQRNGLTETARLFTVWDTFSQTTPGKCRRIAMDGLDVYVIAERLKKLGMYRAKIIEDA</sequence>
<name>A0A174USP9_9FIRM</name>
<proteinExistence type="predicted"/>
<protein>
    <submittedName>
        <fullName evidence="1">Uncharacterized protein</fullName>
    </submittedName>
</protein>
<organism evidence="1 2">
    <name type="scientific">Anaerotruncus colihominis</name>
    <dbReference type="NCBI Taxonomy" id="169435"/>
    <lineage>
        <taxon>Bacteria</taxon>
        <taxon>Bacillati</taxon>
        <taxon>Bacillota</taxon>
        <taxon>Clostridia</taxon>
        <taxon>Eubacteriales</taxon>
        <taxon>Oscillospiraceae</taxon>
        <taxon>Anaerotruncus</taxon>
    </lineage>
</organism>
<dbReference type="Proteomes" id="UP000095765">
    <property type="component" value="Unassembled WGS sequence"/>
</dbReference>
<evidence type="ECO:0000313" key="2">
    <source>
        <dbReference type="Proteomes" id="UP000095765"/>
    </source>
</evidence>
<dbReference type="AlphaFoldDB" id="A0A174USP9"/>
<reference evidence="1 2" key="1">
    <citation type="submission" date="2015-09" db="EMBL/GenBank/DDBJ databases">
        <authorList>
            <consortium name="Pathogen Informatics"/>
        </authorList>
    </citation>
    <scope>NUCLEOTIDE SEQUENCE [LARGE SCALE GENOMIC DNA]</scope>
    <source>
        <strain evidence="1 2">2789STDY5834939</strain>
    </source>
</reference>
<dbReference type="EMBL" id="CZBE01000039">
    <property type="protein sequence ID" value="CUQ23048.1"/>
    <property type="molecule type" value="Genomic_DNA"/>
</dbReference>
<dbReference type="OrthoDB" id="2227923at2"/>
<dbReference type="RefSeq" id="WP_006874726.1">
    <property type="nucleotide sequence ID" value="NZ_CABIWA010000019.1"/>
</dbReference>
<evidence type="ECO:0000313" key="1">
    <source>
        <dbReference type="EMBL" id="CUQ23048.1"/>
    </source>
</evidence>
<accession>A0A174USP9</accession>